<evidence type="ECO:0000313" key="3">
    <source>
        <dbReference type="Proteomes" id="UP000278398"/>
    </source>
</evidence>
<accession>A0A3R9YBP0</accession>
<dbReference type="AlphaFoldDB" id="A0A3R9YBP0"/>
<feature type="signal peptide" evidence="1">
    <location>
        <begin position="1"/>
        <end position="20"/>
    </location>
</feature>
<reference evidence="2 3" key="1">
    <citation type="submission" date="2018-12" db="EMBL/GenBank/DDBJ databases">
        <title>Mesorhizobium carbonis sp. nov., isolated from coal mine water.</title>
        <authorList>
            <person name="Xin W."/>
            <person name="Xu Z."/>
            <person name="Xiang F."/>
            <person name="Zhang J."/>
            <person name="Xi L."/>
            <person name="Liu J."/>
        </authorList>
    </citation>
    <scope>NUCLEOTIDE SEQUENCE [LARGE SCALE GENOMIC DNA]</scope>
    <source>
        <strain evidence="2 3">B2.3</strain>
    </source>
</reference>
<name>A0A3R9YBP0_9HYPH</name>
<organism evidence="2 3">
    <name type="scientific">Aquibium carbonis</name>
    <dbReference type="NCBI Taxonomy" id="2495581"/>
    <lineage>
        <taxon>Bacteria</taxon>
        <taxon>Pseudomonadati</taxon>
        <taxon>Pseudomonadota</taxon>
        <taxon>Alphaproteobacteria</taxon>
        <taxon>Hyphomicrobiales</taxon>
        <taxon>Phyllobacteriaceae</taxon>
        <taxon>Aquibium</taxon>
    </lineage>
</organism>
<gene>
    <name evidence="2" type="ORF">EJC49_04555</name>
</gene>
<dbReference type="Proteomes" id="UP000278398">
    <property type="component" value="Unassembled WGS sequence"/>
</dbReference>
<dbReference type="RefSeq" id="WP_126698282.1">
    <property type="nucleotide sequence ID" value="NZ_RWKW01000014.1"/>
</dbReference>
<protein>
    <submittedName>
        <fullName evidence="2">Uncharacterized protein</fullName>
    </submittedName>
</protein>
<sequence>MLRKFVFAAAMALIAAPAFAQLADEMTCKQAVTYYEKHGVIQVIANGKFAVPVKVGVPVSQASTLQCEGEGQQPRAYTVSTRDAWRCTIAMTC</sequence>
<feature type="chain" id="PRO_5018704695" evidence="1">
    <location>
        <begin position="21"/>
        <end position="93"/>
    </location>
</feature>
<evidence type="ECO:0000256" key="1">
    <source>
        <dbReference type="SAM" id="SignalP"/>
    </source>
</evidence>
<keyword evidence="3" id="KW-1185">Reference proteome</keyword>
<evidence type="ECO:0000313" key="2">
    <source>
        <dbReference type="EMBL" id="RST87624.1"/>
    </source>
</evidence>
<proteinExistence type="predicted"/>
<keyword evidence="1" id="KW-0732">Signal</keyword>
<dbReference type="OrthoDB" id="9882955at2"/>
<dbReference type="EMBL" id="RWKW01000014">
    <property type="protein sequence ID" value="RST87624.1"/>
    <property type="molecule type" value="Genomic_DNA"/>
</dbReference>
<comment type="caution">
    <text evidence="2">The sequence shown here is derived from an EMBL/GenBank/DDBJ whole genome shotgun (WGS) entry which is preliminary data.</text>
</comment>